<evidence type="ECO:0000313" key="10">
    <source>
        <dbReference type="Proteomes" id="UP001152747"/>
    </source>
</evidence>
<reference evidence="9" key="1">
    <citation type="submission" date="2022-11" db="EMBL/GenBank/DDBJ databases">
        <authorList>
            <person name="Kikuchi T."/>
        </authorList>
    </citation>
    <scope>NUCLEOTIDE SEQUENCE</scope>
    <source>
        <strain evidence="9">PS1010</strain>
    </source>
</reference>
<dbReference type="SUPFAM" id="SSF52833">
    <property type="entry name" value="Thioredoxin-like"/>
    <property type="match status" value="1"/>
</dbReference>
<dbReference type="InterPro" id="IPR052259">
    <property type="entry name" value="Nucleoredoxin-like"/>
</dbReference>
<sequence length="150" mass="17511">MAHLLEGTTLKLQDGTEVKAENYLEGKVVGLYFSASWCPPCRAFTPKLKRFYEQIKKEHPEFEVVFVSRDREDDALVEYFNDHMGEWTYIPFGNEKIQELLAKYEVKTIPSMRIVKPDGTVVVKDARTEIQEKGIDAPNDLWEEWLAFYD</sequence>
<proteinExistence type="inferred from homology"/>
<accession>A0A9P1MZR2</accession>
<evidence type="ECO:0000256" key="7">
    <source>
        <dbReference type="ARBA" id="ARBA00047804"/>
    </source>
</evidence>
<dbReference type="EMBL" id="CANHGI010000002">
    <property type="protein sequence ID" value="CAI5442660.1"/>
    <property type="molecule type" value="Genomic_DNA"/>
</dbReference>
<dbReference type="OrthoDB" id="409136at2759"/>
<comment type="catalytic activity">
    <reaction evidence="6">
        <text>[protein]-dithiol + NAD(+) = [protein]-disulfide + NADH + H(+)</text>
        <dbReference type="Rhea" id="RHEA:18749"/>
        <dbReference type="Rhea" id="RHEA-COMP:10593"/>
        <dbReference type="Rhea" id="RHEA-COMP:10594"/>
        <dbReference type="ChEBI" id="CHEBI:15378"/>
        <dbReference type="ChEBI" id="CHEBI:29950"/>
        <dbReference type="ChEBI" id="CHEBI:50058"/>
        <dbReference type="ChEBI" id="CHEBI:57540"/>
        <dbReference type="ChEBI" id="CHEBI:57945"/>
        <dbReference type="EC" id="1.8.1.8"/>
    </reaction>
</comment>
<dbReference type="Pfam" id="PF13905">
    <property type="entry name" value="Thioredoxin_8"/>
    <property type="match status" value="1"/>
</dbReference>
<comment type="caution">
    <text evidence="9">The sequence shown here is derived from an EMBL/GenBank/DDBJ whole genome shotgun (WGS) entry which is preliminary data.</text>
</comment>
<gene>
    <name evidence="9" type="ORF">CAMP_LOCUS5297</name>
</gene>
<evidence type="ECO:0000313" key="9">
    <source>
        <dbReference type="EMBL" id="CAI5442660.1"/>
    </source>
</evidence>
<keyword evidence="10" id="KW-1185">Reference proteome</keyword>
<dbReference type="EC" id="1.8.1.8" evidence="1"/>
<name>A0A9P1MZR2_9PELO</name>
<comment type="catalytic activity">
    <reaction evidence="7">
        <text>[protein]-dithiol + NADP(+) = [protein]-disulfide + NADPH + H(+)</text>
        <dbReference type="Rhea" id="RHEA:18753"/>
        <dbReference type="Rhea" id="RHEA-COMP:10593"/>
        <dbReference type="Rhea" id="RHEA-COMP:10594"/>
        <dbReference type="ChEBI" id="CHEBI:15378"/>
        <dbReference type="ChEBI" id="CHEBI:29950"/>
        <dbReference type="ChEBI" id="CHEBI:50058"/>
        <dbReference type="ChEBI" id="CHEBI:57783"/>
        <dbReference type="ChEBI" id="CHEBI:58349"/>
        <dbReference type="EC" id="1.8.1.8"/>
    </reaction>
</comment>
<dbReference type="AlphaFoldDB" id="A0A9P1MZR2"/>
<protein>
    <recommendedName>
        <fullName evidence="1">protein-disulfide reductase</fullName>
        <ecNumber evidence="1">1.8.1.8</ecNumber>
    </recommendedName>
</protein>
<dbReference type="InterPro" id="IPR013766">
    <property type="entry name" value="Thioredoxin_domain"/>
</dbReference>
<keyword evidence="4" id="KW-0520">NAD</keyword>
<dbReference type="Gene3D" id="3.40.30.10">
    <property type="entry name" value="Glutaredoxin"/>
    <property type="match status" value="1"/>
</dbReference>
<dbReference type="GO" id="GO:0047134">
    <property type="term" value="F:protein-disulfide reductase [NAD(P)H] activity"/>
    <property type="evidence" value="ECO:0007669"/>
    <property type="project" value="UniProtKB-EC"/>
</dbReference>
<dbReference type="CDD" id="cd02964">
    <property type="entry name" value="TryX_like_family"/>
    <property type="match status" value="1"/>
</dbReference>
<dbReference type="InterPro" id="IPR036249">
    <property type="entry name" value="Thioredoxin-like_sf"/>
</dbReference>
<evidence type="ECO:0000256" key="5">
    <source>
        <dbReference type="ARBA" id="ARBA00025782"/>
    </source>
</evidence>
<evidence type="ECO:0000256" key="3">
    <source>
        <dbReference type="ARBA" id="ARBA00023002"/>
    </source>
</evidence>
<feature type="domain" description="Thioredoxin" evidence="8">
    <location>
        <begin position="1"/>
        <end position="150"/>
    </location>
</feature>
<keyword evidence="2" id="KW-0677">Repeat</keyword>
<dbReference type="InterPro" id="IPR012336">
    <property type="entry name" value="Thioredoxin-like_fold"/>
</dbReference>
<evidence type="ECO:0000256" key="2">
    <source>
        <dbReference type="ARBA" id="ARBA00022737"/>
    </source>
</evidence>
<evidence type="ECO:0000256" key="6">
    <source>
        <dbReference type="ARBA" id="ARBA00047388"/>
    </source>
</evidence>
<evidence type="ECO:0000256" key="4">
    <source>
        <dbReference type="ARBA" id="ARBA00023027"/>
    </source>
</evidence>
<dbReference type="PANTHER" id="PTHR13871">
    <property type="entry name" value="THIOREDOXIN"/>
    <property type="match status" value="1"/>
</dbReference>
<organism evidence="9 10">
    <name type="scientific">Caenorhabditis angaria</name>
    <dbReference type="NCBI Taxonomy" id="860376"/>
    <lineage>
        <taxon>Eukaryota</taxon>
        <taxon>Metazoa</taxon>
        <taxon>Ecdysozoa</taxon>
        <taxon>Nematoda</taxon>
        <taxon>Chromadorea</taxon>
        <taxon>Rhabditida</taxon>
        <taxon>Rhabditina</taxon>
        <taxon>Rhabditomorpha</taxon>
        <taxon>Rhabditoidea</taxon>
        <taxon>Rhabditidae</taxon>
        <taxon>Peloderinae</taxon>
        <taxon>Caenorhabditis</taxon>
    </lineage>
</organism>
<comment type="similarity">
    <text evidence="5">Belongs to the nucleoredoxin family.</text>
</comment>
<dbReference type="PANTHER" id="PTHR13871:SF96">
    <property type="entry name" value="THIOREDOXIN DOMAIN-CONTAINING PROTEIN"/>
    <property type="match status" value="1"/>
</dbReference>
<keyword evidence="3" id="KW-0560">Oxidoreductase</keyword>
<dbReference type="Proteomes" id="UP001152747">
    <property type="component" value="Unassembled WGS sequence"/>
</dbReference>
<evidence type="ECO:0000259" key="8">
    <source>
        <dbReference type="PROSITE" id="PS51352"/>
    </source>
</evidence>
<dbReference type="PROSITE" id="PS51352">
    <property type="entry name" value="THIOREDOXIN_2"/>
    <property type="match status" value="1"/>
</dbReference>
<evidence type="ECO:0000256" key="1">
    <source>
        <dbReference type="ARBA" id="ARBA00012612"/>
    </source>
</evidence>